<keyword evidence="3" id="KW-0378">Hydrolase</keyword>
<dbReference type="GO" id="GO:0006509">
    <property type="term" value="P:membrane protein ectodomain proteolysis"/>
    <property type="evidence" value="ECO:0007669"/>
    <property type="project" value="TreeGrafter"/>
</dbReference>
<evidence type="ECO:0000256" key="10">
    <source>
        <dbReference type="SAM" id="SignalP"/>
    </source>
</evidence>
<evidence type="ECO:0000256" key="9">
    <source>
        <dbReference type="SAM" id="Phobius"/>
    </source>
</evidence>
<feature type="signal peptide" evidence="10">
    <location>
        <begin position="1"/>
        <end position="25"/>
    </location>
</feature>
<dbReference type="PANTHER" id="PTHR45702:SF2">
    <property type="entry name" value="KUZBANIAN, ISOFORM A"/>
    <property type="match status" value="1"/>
</dbReference>
<evidence type="ECO:0000256" key="5">
    <source>
        <dbReference type="ARBA" id="ARBA00023049"/>
    </source>
</evidence>
<keyword evidence="9" id="KW-0472">Membrane</keyword>
<gene>
    <name evidence="13" type="primary">LOC111127466</name>
</gene>
<comment type="caution">
    <text evidence="8">Lacks conserved residue(s) required for the propagation of feature annotation.</text>
</comment>
<feature type="binding site" evidence="8">
    <location>
        <position position="356"/>
    </location>
    <ligand>
        <name>Zn(2+)</name>
        <dbReference type="ChEBI" id="CHEBI:29105"/>
        <note>catalytic</note>
    </ligand>
</feature>
<evidence type="ECO:0000256" key="4">
    <source>
        <dbReference type="ARBA" id="ARBA00022833"/>
    </source>
</evidence>
<feature type="domain" description="Peptidase M12B" evidence="11">
    <location>
        <begin position="184"/>
        <end position="401"/>
    </location>
</feature>
<dbReference type="PANTHER" id="PTHR45702">
    <property type="entry name" value="ADAM10/ADAM17 METALLOPEPTIDASE FAMILY MEMBER"/>
    <property type="match status" value="1"/>
</dbReference>
<keyword evidence="12" id="KW-1185">Reference proteome</keyword>
<keyword evidence="9" id="KW-0812">Transmembrane</keyword>
<feature type="transmembrane region" description="Helical" evidence="9">
    <location>
        <begin position="697"/>
        <end position="722"/>
    </location>
</feature>
<evidence type="ECO:0000256" key="3">
    <source>
        <dbReference type="ARBA" id="ARBA00022801"/>
    </source>
</evidence>
<evidence type="ECO:0000256" key="8">
    <source>
        <dbReference type="PROSITE-ProRule" id="PRU00276"/>
    </source>
</evidence>
<feature type="binding site" evidence="8">
    <location>
        <position position="350"/>
    </location>
    <ligand>
        <name>Zn(2+)</name>
        <dbReference type="ChEBI" id="CHEBI:29105"/>
        <note>catalytic</note>
    </ligand>
</feature>
<dbReference type="PROSITE" id="PS50215">
    <property type="entry name" value="ADAM_MEPRO"/>
    <property type="match status" value="1"/>
</dbReference>
<dbReference type="RefSeq" id="XP_022328360.1">
    <property type="nucleotide sequence ID" value="XM_022472652.1"/>
</dbReference>
<dbReference type="GO" id="GO:0004222">
    <property type="term" value="F:metalloendopeptidase activity"/>
    <property type="evidence" value="ECO:0007669"/>
    <property type="project" value="InterPro"/>
</dbReference>
<keyword evidence="2 8" id="KW-0479">Metal-binding</keyword>
<reference evidence="13" key="1">
    <citation type="submission" date="2025-08" db="UniProtKB">
        <authorList>
            <consortium name="RefSeq"/>
        </authorList>
    </citation>
    <scope>IDENTIFICATION</scope>
    <source>
        <tissue evidence="13">Whole sample</tissue>
    </source>
</reference>
<evidence type="ECO:0000256" key="1">
    <source>
        <dbReference type="ARBA" id="ARBA00022670"/>
    </source>
</evidence>
<dbReference type="InterPro" id="IPR041645">
    <property type="entry name" value="ADAMTS_CR_2"/>
</dbReference>
<dbReference type="GeneID" id="111127466"/>
<dbReference type="InterPro" id="IPR001590">
    <property type="entry name" value="Peptidase_M12B"/>
</dbReference>
<keyword evidence="5" id="KW-0482">Metalloprotease</keyword>
<feature type="chain" id="PRO_5034215156" evidence="10">
    <location>
        <begin position="26"/>
        <end position="841"/>
    </location>
</feature>
<dbReference type="GO" id="GO:0046872">
    <property type="term" value="F:metal ion binding"/>
    <property type="evidence" value="ECO:0007669"/>
    <property type="project" value="UniProtKB-KW"/>
</dbReference>
<protein>
    <submittedName>
        <fullName evidence="13">A disintegrin and metalloproteinase with thrombospondin motifs 10-like</fullName>
    </submittedName>
</protein>
<organism evidence="12 13">
    <name type="scientific">Crassostrea virginica</name>
    <name type="common">Eastern oyster</name>
    <dbReference type="NCBI Taxonomy" id="6565"/>
    <lineage>
        <taxon>Eukaryota</taxon>
        <taxon>Metazoa</taxon>
        <taxon>Spiralia</taxon>
        <taxon>Lophotrochozoa</taxon>
        <taxon>Mollusca</taxon>
        <taxon>Bivalvia</taxon>
        <taxon>Autobranchia</taxon>
        <taxon>Pteriomorphia</taxon>
        <taxon>Ostreida</taxon>
        <taxon>Ostreoidea</taxon>
        <taxon>Ostreidae</taxon>
        <taxon>Crassostrea</taxon>
    </lineage>
</organism>
<dbReference type="Proteomes" id="UP000694844">
    <property type="component" value="Chromosome 3"/>
</dbReference>
<keyword evidence="1" id="KW-0645">Protease</keyword>
<dbReference type="SUPFAM" id="SSF55486">
    <property type="entry name" value="Metalloproteases ('zincins'), catalytic domain"/>
    <property type="match status" value="1"/>
</dbReference>
<dbReference type="AlphaFoldDB" id="A0A8B8DKU3"/>
<dbReference type="InterPro" id="IPR051489">
    <property type="entry name" value="ADAM_Metalloproteinase"/>
</dbReference>
<dbReference type="Gene3D" id="3.40.1620.60">
    <property type="match status" value="1"/>
</dbReference>
<keyword evidence="4 8" id="KW-0862">Zinc</keyword>
<feature type="binding site" evidence="8">
    <location>
        <position position="346"/>
    </location>
    <ligand>
        <name>Zn(2+)</name>
        <dbReference type="ChEBI" id="CHEBI:29105"/>
        <note>catalytic</note>
    </ligand>
</feature>
<evidence type="ECO:0000259" key="11">
    <source>
        <dbReference type="PROSITE" id="PS50215"/>
    </source>
</evidence>
<evidence type="ECO:0000256" key="2">
    <source>
        <dbReference type="ARBA" id="ARBA00022723"/>
    </source>
</evidence>
<evidence type="ECO:0000256" key="6">
    <source>
        <dbReference type="ARBA" id="ARBA00023157"/>
    </source>
</evidence>
<evidence type="ECO:0000313" key="13">
    <source>
        <dbReference type="RefSeq" id="XP_022328360.1"/>
    </source>
</evidence>
<name>A0A8B8DKU3_CRAVI</name>
<evidence type="ECO:0000256" key="7">
    <source>
        <dbReference type="ARBA" id="ARBA00023180"/>
    </source>
</evidence>
<feature type="active site" evidence="8">
    <location>
        <position position="347"/>
    </location>
</feature>
<keyword evidence="9" id="KW-1133">Transmembrane helix</keyword>
<evidence type="ECO:0000313" key="12">
    <source>
        <dbReference type="Proteomes" id="UP000694844"/>
    </source>
</evidence>
<dbReference type="Pfam" id="PF17771">
    <property type="entry name" value="ADAMTS_CR_2"/>
    <property type="match status" value="1"/>
</dbReference>
<proteinExistence type="predicted"/>
<sequence>MLVLGSSGVIALLISFALIVGRCNSIKSQVSRHITVYDVIYDVPDTPEAPRVTFPAHFKIRFKFQRGVQILDLRKNSGIRLETVGCIQSECPPTRQQLVSFYQDVDNGASVQLTCSDDLCKSFTFLGTFMRKNLMYLMEPIRKSQQYAIKELSVKSQLRTDFYEKDVRETFFRRGRHKRATGRYDVELLFFTDYSVYRHWRNLATSATPEEMINIFYAFIANGVDVRYRGINTEPYQIRIVYLGVVIAKSASESPWSNDLVQPTATGALDADQALSSFSDWVRNQNDVPKHDHAMGFTRLDLVRNQSSTNTVNIAGYAFQGGICQQRSVSLVEENLDFISQTVAAHELGHSLGAKHDGFQNTCLRDYAFIMEATSSAVGGAKASNPWSFSVCSRKEMGELLGSLDSNGGNCLKRTDHADSWNTPDLNDYISSNLLGQQYSIHRQCVHIMGNPNSYACLNNFNNDFSTICTGLWCFDPDTAIASCKLVVPFDYTICGTGKWCINGQCTADSSAPKEPESCLFGNYPNVNCSHVFTSPSNCYFGSETSCCKSCNDVNTGVPGCKYGDREDGCSVITNGAPCYLGDTDIQCCATCASYRTQISSCEYGDRRNCSALTYPGDCYNSLSDGSAARNVCCQTCKNFETGIQGCQYGDRVVDCRVTECSAYDSAGVLQQCCDTCQYYKVPTPAPGSNSTALPTWVIPVAAGGGGGLLVIIIIVAVCCCCRKSPSENAALKYQPEMARGGLRDPNRPQLSNPRYKSEIRQPKGTEYMGPVSTGGYSHTYDLPSSSVRQVQKTGLQHQMSTDSHVYMELEPDPGVSVQSGYIVSSNITDQQYTNPGYQQS</sequence>
<dbReference type="Pfam" id="PF01421">
    <property type="entry name" value="Reprolysin"/>
    <property type="match status" value="1"/>
</dbReference>
<keyword evidence="10" id="KW-0732">Signal</keyword>
<dbReference type="KEGG" id="cvn:111127466"/>
<accession>A0A8B8DKU3</accession>
<dbReference type="GO" id="GO:0007219">
    <property type="term" value="P:Notch signaling pathway"/>
    <property type="evidence" value="ECO:0007669"/>
    <property type="project" value="TreeGrafter"/>
</dbReference>
<keyword evidence="7" id="KW-0325">Glycoprotein</keyword>
<keyword evidence="6" id="KW-1015">Disulfide bond</keyword>
<dbReference type="InterPro" id="IPR024079">
    <property type="entry name" value="MetalloPept_cat_dom_sf"/>
</dbReference>
<dbReference type="GO" id="GO:0005886">
    <property type="term" value="C:plasma membrane"/>
    <property type="evidence" value="ECO:0007669"/>
    <property type="project" value="TreeGrafter"/>
</dbReference>
<dbReference type="OrthoDB" id="6288176at2759"/>
<dbReference type="Gene3D" id="3.40.390.10">
    <property type="entry name" value="Collagenase (Catalytic Domain)"/>
    <property type="match status" value="1"/>
</dbReference>